<dbReference type="AlphaFoldDB" id="A0A1I4ILB8"/>
<sequence length="224" mass="22741">MKPDRAAGPAAASAAAKAAPAAAASARATRATPATTAATAATATPTPTPLARPRAAAWLAGALLLAACGQAAAQYVWIDDKGVKQLSDRPPPPSVPQKRILKAPGKDKLNPAADTAGENGADGDNPAGAAEAPAAKPAPTLGERNAAYNKRKAEAALAAQQAGEDSARKAEIAANCENARNNQRALDQGVRMSTYDKNGVRGFMSEAERAESAKKNKQVLAQCQ</sequence>
<feature type="chain" id="PRO_5011578396" description="DUF4124 domain-containing protein" evidence="2">
    <location>
        <begin position="19"/>
        <end position="224"/>
    </location>
</feature>
<keyword evidence="5" id="KW-1185">Reference proteome</keyword>
<feature type="region of interest" description="Disordered" evidence="1">
    <location>
        <begin position="84"/>
        <end position="149"/>
    </location>
</feature>
<keyword evidence="2" id="KW-0732">Signal</keyword>
<feature type="domain" description="DUF4124" evidence="3">
    <location>
        <begin position="62"/>
        <end position="114"/>
    </location>
</feature>
<dbReference type="RefSeq" id="WP_093383588.1">
    <property type="nucleotide sequence ID" value="NZ_FOTW01000005.1"/>
</dbReference>
<accession>A0A1I4ILB8</accession>
<name>A0A1I4ILB8_9BURK</name>
<reference evidence="4 5" key="1">
    <citation type="submission" date="2016-10" db="EMBL/GenBank/DDBJ databases">
        <authorList>
            <person name="de Groot N.N."/>
        </authorList>
    </citation>
    <scope>NUCLEOTIDE SEQUENCE [LARGE SCALE GENOMIC DNA]</scope>
    <source>
        <strain evidence="4 5">ATCC 43154</strain>
    </source>
</reference>
<dbReference type="STRING" id="758825.SAMN02982985_00635"/>
<feature type="signal peptide" evidence="2">
    <location>
        <begin position="1"/>
        <end position="18"/>
    </location>
</feature>
<dbReference type="InterPro" id="IPR025392">
    <property type="entry name" value="DUF4124"/>
</dbReference>
<gene>
    <name evidence="4" type="ORF">SAMN02982985_00635</name>
</gene>
<dbReference type="EMBL" id="FOTW01000005">
    <property type="protein sequence ID" value="SFL55110.1"/>
    <property type="molecule type" value="Genomic_DNA"/>
</dbReference>
<dbReference type="Pfam" id="PF13511">
    <property type="entry name" value="DUF4124"/>
    <property type="match status" value="1"/>
</dbReference>
<dbReference type="Proteomes" id="UP000199470">
    <property type="component" value="Unassembled WGS sequence"/>
</dbReference>
<feature type="region of interest" description="Disordered" evidence="1">
    <location>
        <begin position="1"/>
        <end position="50"/>
    </location>
</feature>
<evidence type="ECO:0000256" key="1">
    <source>
        <dbReference type="SAM" id="MobiDB-lite"/>
    </source>
</evidence>
<feature type="compositionally biased region" description="Low complexity" evidence="1">
    <location>
        <begin position="116"/>
        <end position="148"/>
    </location>
</feature>
<dbReference type="OrthoDB" id="9181422at2"/>
<organism evidence="4 5">
    <name type="scientific">Rugamonas rubra</name>
    <dbReference type="NCBI Taxonomy" id="758825"/>
    <lineage>
        <taxon>Bacteria</taxon>
        <taxon>Pseudomonadati</taxon>
        <taxon>Pseudomonadota</taxon>
        <taxon>Betaproteobacteria</taxon>
        <taxon>Burkholderiales</taxon>
        <taxon>Oxalobacteraceae</taxon>
        <taxon>Telluria group</taxon>
        <taxon>Rugamonas</taxon>
    </lineage>
</organism>
<protein>
    <recommendedName>
        <fullName evidence="3">DUF4124 domain-containing protein</fullName>
    </recommendedName>
</protein>
<proteinExistence type="predicted"/>
<evidence type="ECO:0000313" key="5">
    <source>
        <dbReference type="Proteomes" id="UP000199470"/>
    </source>
</evidence>
<evidence type="ECO:0000313" key="4">
    <source>
        <dbReference type="EMBL" id="SFL55110.1"/>
    </source>
</evidence>
<evidence type="ECO:0000259" key="3">
    <source>
        <dbReference type="Pfam" id="PF13511"/>
    </source>
</evidence>
<evidence type="ECO:0000256" key="2">
    <source>
        <dbReference type="SAM" id="SignalP"/>
    </source>
</evidence>